<dbReference type="GO" id="GO:0008654">
    <property type="term" value="P:phospholipid biosynthetic process"/>
    <property type="evidence" value="ECO:0007669"/>
    <property type="project" value="InterPro"/>
</dbReference>
<feature type="transmembrane region" description="Helical" evidence="6">
    <location>
        <begin position="319"/>
        <end position="335"/>
    </location>
</feature>
<dbReference type="InterPro" id="IPR000462">
    <property type="entry name" value="CDP-OH_P_trans"/>
</dbReference>
<evidence type="ECO:0000313" key="7">
    <source>
        <dbReference type="EMBL" id="CAH7670949.1"/>
    </source>
</evidence>
<accession>A0AAV0AT01</accession>
<dbReference type="AlphaFoldDB" id="A0AAV0AT01"/>
<dbReference type="GO" id="GO:0016780">
    <property type="term" value="F:phosphotransferase activity, for other substituted phosphate groups"/>
    <property type="evidence" value="ECO:0007669"/>
    <property type="project" value="InterPro"/>
</dbReference>
<dbReference type="PANTHER" id="PTHR10414:SF77">
    <property type="entry name" value="CDP-ALCOHOL PHOSPHATIDYLTRANSFERASE FAMILY PROTEIN"/>
    <property type="match status" value="1"/>
</dbReference>
<keyword evidence="3 5" id="KW-0808">Transferase</keyword>
<feature type="transmembrane region" description="Helical" evidence="6">
    <location>
        <begin position="381"/>
        <end position="398"/>
    </location>
</feature>
<keyword evidence="4 6" id="KW-0472">Membrane</keyword>
<feature type="transmembrane region" description="Helical" evidence="6">
    <location>
        <begin position="154"/>
        <end position="171"/>
    </location>
</feature>
<feature type="transmembrane region" description="Helical" evidence="6">
    <location>
        <begin position="183"/>
        <end position="202"/>
    </location>
</feature>
<evidence type="ECO:0000256" key="1">
    <source>
        <dbReference type="ARBA" id="ARBA00004370"/>
    </source>
</evidence>
<evidence type="ECO:0000256" key="4">
    <source>
        <dbReference type="ARBA" id="ARBA00023136"/>
    </source>
</evidence>
<proteinExistence type="inferred from homology"/>
<dbReference type="GO" id="GO:0016020">
    <property type="term" value="C:membrane"/>
    <property type="evidence" value="ECO:0007669"/>
    <property type="project" value="UniProtKB-SubCell"/>
</dbReference>
<dbReference type="InterPro" id="IPR043130">
    <property type="entry name" value="CDP-OH_PTrfase_TM_dom"/>
</dbReference>
<organism evidence="7 8">
    <name type="scientific">Phakopsora pachyrhizi</name>
    <name type="common">Asian soybean rust disease fungus</name>
    <dbReference type="NCBI Taxonomy" id="170000"/>
    <lineage>
        <taxon>Eukaryota</taxon>
        <taxon>Fungi</taxon>
        <taxon>Dikarya</taxon>
        <taxon>Basidiomycota</taxon>
        <taxon>Pucciniomycotina</taxon>
        <taxon>Pucciniomycetes</taxon>
        <taxon>Pucciniales</taxon>
        <taxon>Phakopsoraceae</taxon>
        <taxon>Phakopsora</taxon>
    </lineage>
</organism>
<evidence type="ECO:0000256" key="2">
    <source>
        <dbReference type="ARBA" id="ARBA00010441"/>
    </source>
</evidence>
<dbReference type="Gene3D" id="1.20.120.1760">
    <property type="match status" value="1"/>
</dbReference>
<gene>
    <name evidence="7" type="ORF">PPACK8108_LOCUS5700</name>
</gene>
<evidence type="ECO:0000256" key="3">
    <source>
        <dbReference type="ARBA" id="ARBA00022679"/>
    </source>
</evidence>
<comment type="similarity">
    <text evidence="2 5">Belongs to the CDP-alcohol phosphatidyltransferase class-I family.</text>
</comment>
<dbReference type="InterPro" id="IPR048254">
    <property type="entry name" value="CDP_ALCOHOL_P_TRANSF_CS"/>
</dbReference>
<dbReference type="Pfam" id="PF01066">
    <property type="entry name" value="CDP-OH_P_transf"/>
    <property type="match status" value="1"/>
</dbReference>
<keyword evidence="6" id="KW-1133">Transmembrane helix</keyword>
<evidence type="ECO:0000313" key="8">
    <source>
        <dbReference type="Proteomes" id="UP001153365"/>
    </source>
</evidence>
<feature type="transmembrane region" description="Helical" evidence="6">
    <location>
        <begin position="282"/>
        <end position="307"/>
    </location>
</feature>
<feature type="transmembrane region" description="Helical" evidence="6">
    <location>
        <begin position="58"/>
        <end position="81"/>
    </location>
</feature>
<comment type="subcellular location">
    <subcellularLocation>
        <location evidence="1">Membrane</location>
    </subcellularLocation>
</comment>
<feature type="transmembrane region" description="Helical" evidence="6">
    <location>
        <begin position="237"/>
        <end position="261"/>
    </location>
</feature>
<dbReference type="PANTHER" id="PTHR10414">
    <property type="entry name" value="ETHANOLAMINEPHOSPHOTRANSFERASE"/>
    <property type="match status" value="1"/>
</dbReference>
<name>A0AAV0AT01_PHAPC</name>
<sequence>MRILDRFLSKLNSLRINYLDDNHLSKLKDYKYRSIDLSFITKYILKHWWEFVTSQMPIWLAPNLITLIGLLFIIVNLITVIIYDSDLKTDLNGWIYFSFALGLFAYQTLDNVDGKQARRTGTSSPLGELFDHGIDSLNCVLGGLIQCSAIGTGHTFYAVFIIVVACWPMYLSTWEEYHTGVLFLGYINGPTEGILIAIAILLNSSFNGIKLWHLPVEDFINVPGPILNLFKSYGHQLLFIDLFVLFVLWALFVGHAPACLYNTFRAIKVNRALSQSERDPRLCLISQAIFRLLPLIVFTTCSVFWILSPYSILLERSKTIEFGLMLCAIFGRISTRTILSHLTKSSFPFWSNTMIPLIGGFVLINLPVLGLPRLITPFGELILLRLSVFFSLVGYLISSYETVDRFCKVLNINCLTIKKRESSFKKIS</sequence>
<feature type="transmembrane region" description="Helical" evidence="6">
    <location>
        <begin position="93"/>
        <end position="109"/>
    </location>
</feature>
<dbReference type="Proteomes" id="UP001153365">
    <property type="component" value="Unassembled WGS sequence"/>
</dbReference>
<dbReference type="PIRSF" id="PIRSF015665">
    <property type="entry name" value="CHOPT"/>
    <property type="match status" value="1"/>
</dbReference>
<keyword evidence="8" id="KW-1185">Reference proteome</keyword>
<dbReference type="PROSITE" id="PS00379">
    <property type="entry name" value="CDP_ALCOHOL_P_TRANSF"/>
    <property type="match status" value="1"/>
</dbReference>
<evidence type="ECO:0000256" key="6">
    <source>
        <dbReference type="SAM" id="Phobius"/>
    </source>
</evidence>
<feature type="transmembrane region" description="Helical" evidence="6">
    <location>
        <begin position="347"/>
        <end position="369"/>
    </location>
</feature>
<protein>
    <submittedName>
        <fullName evidence="7">CDP-alcohol phosphatidyltransferase-domain-containing protein</fullName>
    </submittedName>
</protein>
<evidence type="ECO:0000256" key="5">
    <source>
        <dbReference type="RuleBase" id="RU003750"/>
    </source>
</evidence>
<comment type="caution">
    <text evidence="7">The sequence shown here is derived from an EMBL/GenBank/DDBJ whole genome shotgun (WGS) entry which is preliminary data.</text>
</comment>
<keyword evidence="6" id="KW-0812">Transmembrane</keyword>
<reference evidence="7" key="1">
    <citation type="submission" date="2022-06" db="EMBL/GenBank/DDBJ databases">
        <authorList>
            <consortium name="SYNGENTA / RWTH Aachen University"/>
        </authorList>
    </citation>
    <scope>NUCLEOTIDE SEQUENCE</scope>
</reference>
<dbReference type="EMBL" id="CALTRL010001098">
    <property type="protein sequence ID" value="CAH7670949.1"/>
    <property type="molecule type" value="Genomic_DNA"/>
</dbReference>
<dbReference type="InterPro" id="IPR014472">
    <property type="entry name" value="CHOPT"/>
</dbReference>